<keyword evidence="2" id="KW-1185">Reference proteome</keyword>
<comment type="caution">
    <text evidence="1">The sequence shown here is derived from an EMBL/GenBank/DDBJ whole genome shotgun (WGS) entry which is preliminary data.</text>
</comment>
<evidence type="ECO:0000313" key="1">
    <source>
        <dbReference type="EMBL" id="KAL0132487.1"/>
    </source>
</evidence>
<name>A0AAW2GYU2_9HYME</name>
<organism evidence="1 2">
    <name type="scientific">Cardiocondyla obscurior</name>
    <dbReference type="NCBI Taxonomy" id="286306"/>
    <lineage>
        <taxon>Eukaryota</taxon>
        <taxon>Metazoa</taxon>
        <taxon>Ecdysozoa</taxon>
        <taxon>Arthropoda</taxon>
        <taxon>Hexapoda</taxon>
        <taxon>Insecta</taxon>
        <taxon>Pterygota</taxon>
        <taxon>Neoptera</taxon>
        <taxon>Endopterygota</taxon>
        <taxon>Hymenoptera</taxon>
        <taxon>Apocrita</taxon>
        <taxon>Aculeata</taxon>
        <taxon>Formicoidea</taxon>
        <taxon>Formicidae</taxon>
        <taxon>Myrmicinae</taxon>
        <taxon>Cardiocondyla</taxon>
    </lineage>
</organism>
<reference evidence="1 2" key="1">
    <citation type="submission" date="2023-03" db="EMBL/GenBank/DDBJ databases">
        <title>High recombination rates correlate with genetic variation in Cardiocondyla obscurior ants.</title>
        <authorList>
            <person name="Errbii M."/>
        </authorList>
    </citation>
    <scope>NUCLEOTIDE SEQUENCE [LARGE SCALE GENOMIC DNA]</scope>
    <source>
        <strain evidence="1">Alpha-2009</strain>
        <tissue evidence="1">Whole body</tissue>
    </source>
</reference>
<dbReference type="AlphaFoldDB" id="A0AAW2GYU2"/>
<gene>
    <name evidence="1" type="ORF">PUN28_000321</name>
</gene>
<accession>A0AAW2GYU2</accession>
<protein>
    <submittedName>
        <fullName evidence="1">Uncharacterized protein</fullName>
    </submittedName>
</protein>
<evidence type="ECO:0000313" key="2">
    <source>
        <dbReference type="Proteomes" id="UP001430953"/>
    </source>
</evidence>
<proteinExistence type="predicted"/>
<sequence length="91" mass="10465">MLPIDCGLTVVAKYNARNTRDMLRVRLLDGWSDLMASSLRNTEMLLFEATILKQTLFPCSRLRVTLRLANLFVISIANMLHMQIIVCKSYM</sequence>
<dbReference type="Proteomes" id="UP001430953">
    <property type="component" value="Unassembled WGS sequence"/>
</dbReference>
<dbReference type="EMBL" id="JADYXP020000001">
    <property type="protein sequence ID" value="KAL0132487.1"/>
    <property type="molecule type" value="Genomic_DNA"/>
</dbReference>